<dbReference type="SUPFAM" id="SSF53150">
    <property type="entry name" value="DNA repair protein MutS, domain II"/>
    <property type="match status" value="1"/>
</dbReference>
<dbReference type="InterPro" id="IPR000432">
    <property type="entry name" value="DNA_mismatch_repair_MutS_C"/>
</dbReference>
<protein>
    <recommendedName>
        <fullName evidence="6">DNA mismatch repair protein</fullName>
    </recommendedName>
</protein>
<evidence type="ECO:0000256" key="5">
    <source>
        <dbReference type="ARBA" id="ARBA00023125"/>
    </source>
</evidence>
<dbReference type="Gene3D" id="3.40.50.300">
    <property type="entry name" value="P-loop containing nucleotide triphosphate hydrolases"/>
    <property type="match status" value="1"/>
</dbReference>
<feature type="compositionally biased region" description="Basic and acidic residues" evidence="8">
    <location>
        <begin position="35"/>
        <end position="61"/>
    </location>
</feature>
<dbReference type="PANTHER" id="PTHR11361">
    <property type="entry name" value="DNA MISMATCH REPAIR PROTEIN MUTS FAMILY MEMBER"/>
    <property type="match status" value="1"/>
</dbReference>
<organism evidence="10 11">
    <name type="scientific">Clunio marinus</name>
    <dbReference type="NCBI Taxonomy" id="568069"/>
    <lineage>
        <taxon>Eukaryota</taxon>
        <taxon>Metazoa</taxon>
        <taxon>Ecdysozoa</taxon>
        <taxon>Arthropoda</taxon>
        <taxon>Hexapoda</taxon>
        <taxon>Insecta</taxon>
        <taxon>Pterygota</taxon>
        <taxon>Neoptera</taxon>
        <taxon>Endopterygota</taxon>
        <taxon>Diptera</taxon>
        <taxon>Nematocera</taxon>
        <taxon>Chironomoidea</taxon>
        <taxon>Chironomidae</taxon>
        <taxon>Clunio</taxon>
    </lineage>
</organism>
<dbReference type="InterPro" id="IPR027417">
    <property type="entry name" value="P-loop_NTPase"/>
</dbReference>
<dbReference type="InterPro" id="IPR007696">
    <property type="entry name" value="DNA_mismatch_repair_MutS_core"/>
</dbReference>
<feature type="compositionally biased region" description="Basic and acidic residues" evidence="8">
    <location>
        <begin position="132"/>
        <end position="141"/>
    </location>
</feature>
<accession>A0A1J1HPQ5</accession>
<dbReference type="SMART" id="SM00533">
    <property type="entry name" value="MUTSd"/>
    <property type="match status" value="1"/>
</dbReference>
<dbReference type="GO" id="GO:0006298">
    <property type="term" value="P:mismatch repair"/>
    <property type="evidence" value="ECO:0007669"/>
    <property type="project" value="InterPro"/>
</dbReference>
<evidence type="ECO:0000313" key="10">
    <source>
        <dbReference type="EMBL" id="CRK89947.1"/>
    </source>
</evidence>
<dbReference type="SUPFAM" id="SSF52540">
    <property type="entry name" value="P-loop containing nucleoside triphosphate hydrolases"/>
    <property type="match status" value="1"/>
</dbReference>
<dbReference type="Pfam" id="PF01624">
    <property type="entry name" value="MutS_I"/>
    <property type="match status" value="1"/>
</dbReference>
<evidence type="ECO:0000256" key="1">
    <source>
        <dbReference type="ARBA" id="ARBA00006271"/>
    </source>
</evidence>
<evidence type="ECO:0000256" key="7">
    <source>
        <dbReference type="RuleBase" id="RU003756"/>
    </source>
</evidence>
<dbReference type="Gene3D" id="3.30.420.110">
    <property type="entry name" value="MutS, connector domain"/>
    <property type="match status" value="1"/>
</dbReference>
<dbReference type="Pfam" id="PF05188">
    <property type="entry name" value="MutS_II"/>
    <property type="match status" value="1"/>
</dbReference>
<dbReference type="PANTHER" id="PTHR11361:SF148">
    <property type="entry name" value="DNA MISMATCH REPAIR PROTEIN MSH6"/>
    <property type="match status" value="1"/>
</dbReference>
<keyword evidence="3 6" id="KW-0227">DNA damage</keyword>
<dbReference type="SMART" id="SM00534">
    <property type="entry name" value="MUTSac"/>
    <property type="match status" value="1"/>
</dbReference>
<comment type="function">
    <text evidence="6 7">Component of the post-replicative DNA mismatch repair system (MMR).</text>
</comment>
<proteinExistence type="inferred from homology"/>
<dbReference type="FunFam" id="3.40.1170.10:FF:000002">
    <property type="entry name" value="DNA mismatch repair protein"/>
    <property type="match status" value="1"/>
</dbReference>
<evidence type="ECO:0000313" key="11">
    <source>
        <dbReference type="Proteomes" id="UP000183832"/>
    </source>
</evidence>
<evidence type="ECO:0000256" key="8">
    <source>
        <dbReference type="SAM" id="MobiDB-lite"/>
    </source>
</evidence>
<gene>
    <name evidence="10" type="ORF">CLUMA_CG003676</name>
</gene>
<dbReference type="FunFam" id="1.10.1420.10:FF:000005">
    <property type="entry name" value="DNA mismatch repair protein"/>
    <property type="match status" value="1"/>
</dbReference>
<dbReference type="InterPro" id="IPR016151">
    <property type="entry name" value="DNA_mismatch_repair_MutS_N"/>
</dbReference>
<dbReference type="InterPro" id="IPR017261">
    <property type="entry name" value="DNA_mismatch_repair_MutS/MSH"/>
</dbReference>
<dbReference type="InterPro" id="IPR036678">
    <property type="entry name" value="MutS_con_dom_sf"/>
</dbReference>
<evidence type="ECO:0000259" key="9">
    <source>
        <dbReference type="PROSITE" id="PS00486"/>
    </source>
</evidence>
<dbReference type="AlphaFoldDB" id="A0A1J1HPQ5"/>
<evidence type="ECO:0000256" key="3">
    <source>
        <dbReference type="ARBA" id="ARBA00022763"/>
    </source>
</evidence>
<keyword evidence="5 6" id="KW-0238">DNA-binding</keyword>
<sequence>MSNKKKTTPKPSPKNTLFSYFTKNPPKTPVNIESEELKESSLKVEEETPKVLKGKKLEFGKRSSLQDSSDEEEINKNPSKKRRIVDSSEDEDQDTENTDLNKSSSDDVKKTIKRSFTECQTESKFPTPKVSKKTETCKKDSEPATAEKDALLMVDNLNKVWVHEELPFLQPDKIRDKNKNRPNHPDYDPRTVYVPQDFIEKQTPAMAQWWTLKSGHFDCIFFFKVGKFYELYHHDAIVGVKELGFTFMGKDNHAHSGFPESAYEKMASILVERGYKVARVEQTENPAMMEERCKREGTKGKFARVMKREVCQITDRGTQIFTSGQQKMNISSDPHFMLTIAESKVSPTQSRYGICFIDTTIGDFTIGEFEDDQQCSRLLTLLSHYMPVLLLHDRKQKAQHTEKIIKALNVLKEPLTDEKQMWNGQKTLKYMYENIYSNDDKWPECLKKMQEDHLKPLEGCELALKALGGCLWYLERNLLVKQILSLATFKRYFPPDQTMEVELKNKKNYQKSMVLDNITLSNLNVVGKDASLFSKMDFCCTQFGKRLLMEYLCTPTTEIKEIRGRQEAVKELYGNVELLQDCRGILSCLNIDLERSLAQIHQIGNREAMKDHPDSRAILYETQTYGKNRISDFAALLKALDLIMDLPKIFENCNSKLLKLITQTKENGGNFENMSKEISKIKNAFDIEAALKSGFAVPEKNADPEYDSILDGIDELEVELREYLKEQEKIFGCKLSYFGTDRKRYQIEVPESKAKNASSSYQLESTKKGKDPLKRYVTDETKDFLKRMQQLEEQKKNCLNDFARKVFGNFSINFSKYKTIASLVAKLDVLAAFAEYARNQNVVCVPEVHEMSETAGKSLLKIENGIHPLMNADDFIPNGIDIPSNGKAFFELITGPNMGGKSTLMREVALLCIMAQTGCMVPADSMELSIVDRIFTRLGANDNIMANQSTFLVELNETSLILKHCTHNSLVLLDELGRGTSTYDGTAIARSVANFLANMKCRTLFSTHYHNLVDSFYGDERIRLGHMACMVENENSDDITKENVTFLYKYTTGSCPKSFGFNAAKLAGIQLEIIRRAHEISKQMEAETLKRKITSKILQNGNTEEVKNLVAKFKSCYV</sequence>
<dbReference type="SUPFAM" id="SSF48334">
    <property type="entry name" value="DNA repair protein MutS, domain III"/>
    <property type="match status" value="1"/>
</dbReference>
<dbReference type="Proteomes" id="UP000183832">
    <property type="component" value="Unassembled WGS sequence"/>
</dbReference>
<dbReference type="GO" id="GO:0140664">
    <property type="term" value="F:ATP-dependent DNA damage sensor activity"/>
    <property type="evidence" value="ECO:0007669"/>
    <property type="project" value="InterPro"/>
</dbReference>
<reference evidence="10 11" key="1">
    <citation type="submission" date="2015-04" db="EMBL/GenBank/DDBJ databases">
        <authorList>
            <person name="Syromyatnikov M.Y."/>
            <person name="Popov V.N."/>
        </authorList>
    </citation>
    <scope>NUCLEOTIDE SEQUENCE [LARGE SCALE GENOMIC DNA]</scope>
</reference>
<dbReference type="PIRSF" id="PIRSF037677">
    <property type="entry name" value="DNA_mis_repair_Msh6"/>
    <property type="match status" value="1"/>
</dbReference>
<dbReference type="InterPro" id="IPR007860">
    <property type="entry name" value="DNA_mmatch_repair_MutS_con_dom"/>
</dbReference>
<keyword evidence="11" id="KW-1185">Reference proteome</keyword>
<comment type="similarity">
    <text evidence="1 6 7">Belongs to the DNA mismatch repair MutS family.</text>
</comment>
<dbReference type="InterPro" id="IPR036187">
    <property type="entry name" value="DNA_mismatch_repair_MutS_sf"/>
</dbReference>
<dbReference type="SUPFAM" id="SSF55271">
    <property type="entry name" value="DNA repair protein MutS, domain I"/>
    <property type="match status" value="1"/>
</dbReference>
<dbReference type="InterPro" id="IPR007861">
    <property type="entry name" value="DNA_mismatch_repair_MutS_clamp"/>
</dbReference>
<dbReference type="Gene3D" id="3.40.1170.10">
    <property type="entry name" value="DNA repair protein MutS, domain I"/>
    <property type="match status" value="1"/>
</dbReference>
<dbReference type="GO" id="GO:0032301">
    <property type="term" value="C:MutSalpha complex"/>
    <property type="evidence" value="ECO:0007669"/>
    <property type="project" value="TreeGrafter"/>
</dbReference>
<dbReference type="GO" id="GO:0005524">
    <property type="term" value="F:ATP binding"/>
    <property type="evidence" value="ECO:0007669"/>
    <property type="project" value="UniProtKB-UniRule"/>
</dbReference>
<dbReference type="OrthoDB" id="121051at2759"/>
<keyword evidence="2 6" id="KW-0547">Nucleotide-binding</keyword>
<evidence type="ECO:0000256" key="2">
    <source>
        <dbReference type="ARBA" id="ARBA00022741"/>
    </source>
</evidence>
<dbReference type="PROSITE" id="PS00486">
    <property type="entry name" value="DNA_MISMATCH_REPAIR_2"/>
    <property type="match status" value="1"/>
</dbReference>
<name>A0A1J1HPQ5_9DIPT</name>
<dbReference type="InterPro" id="IPR007695">
    <property type="entry name" value="DNA_mismatch_repair_MutS-lik_N"/>
</dbReference>
<dbReference type="Pfam" id="PF05190">
    <property type="entry name" value="MutS_IV"/>
    <property type="match status" value="1"/>
</dbReference>
<dbReference type="InterPro" id="IPR045076">
    <property type="entry name" value="MutS"/>
</dbReference>
<keyword evidence="4 6" id="KW-0067">ATP-binding</keyword>
<dbReference type="Pfam" id="PF00488">
    <property type="entry name" value="MutS_V"/>
    <property type="match status" value="1"/>
</dbReference>
<evidence type="ECO:0000256" key="4">
    <source>
        <dbReference type="ARBA" id="ARBA00022840"/>
    </source>
</evidence>
<feature type="compositionally biased region" description="Acidic residues" evidence="8">
    <location>
        <begin position="87"/>
        <end position="97"/>
    </location>
</feature>
<keyword evidence="6 7" id="KW-0234">DNA repair</keyword>
<dbReference type="Pfam" id="PF05192">
    <property type="entry name" value="MutS_III"/>
    <property type="match status" value="1"/>
</dbReference>
<dbReference type="EMBL" id="CVRI01000015">
    <property type="protein sequence ID" value="CRK89947.1"/>
    <property type="molecule type" value="Genomic_DNA"/>
</dbReference>
<dbReference type="Gene3D" id="1.10.1420.10">
    <property type="match status" value="2"/>
</dbReference>
<feature type="region of interest" description="Disordered" evidence="8">
    <location>
        <begin position="1"/>
        <end position="141"/>
    </location>
</feature>
<feature type="domain" description="DNA mismatch repair proteins mutS family" evidence="9">
    <location>
        <begin position="969"/>
        <end position="985"/>
    </location>
</feature>
<dbReference type="STRING" id="568069.A0A1J1HPQ5"/>
<evidence type="ECO:0000256" key="6">
    <source>
        <dbReference type="PIRNR" id="PIRNR037677"/>
    </source>
</evidence>
<dbReference type="GO" id="GO:0030983">
    <property type="term" value="F:mismatched DNA binding"/>
    <property type="evidence" value="ECO:0007669"/>
    <property type="project" value="UniProtKB-UniRule"/>
</dbReference>